<dbReference type="Pfam" id="PF14463">
    <property type="entry name" value="E1-N"/>
    <property type="match status" value="1"/>
</dbReference>
<dbReference type="Gene3D" id="3.40.50.720">
    <property type="entry name" value="NAD(P)-binding Rossmann-like Domain"/>
    <property type="match status" value="1"/>
</dbReference>
<sequence length="468" mass="51075">MYDTEENIRTLMSATGLSHEEATKKLAIRVRVTCGNSVPAIKLAEDVQRLLERTIAVAEPNEPCDVELCIQAHPVTNAPMHLSVEVSIDGIVIRNVIPGSESHSYEVDAPTDLHGLFRKAAACYIAGHVIACSVGQQADASSPFAIVPEPFVFNFAALGVTAEDLERPIQLTDTVLVGAGGVANGFLWAADELKLHGEIAIVDPKKVSAGNSNRCLYFDLGDVGRGKAELLAERVNLPGLHITPVQCDLHRHLADRPGKKATRVIVTTDSRRARRSIQGELPAEVLDASTTDISEIVVHSHSLPNEGACLSCIYAHTHDELQQDKHLAEKLGLTIEEIRTPLIDRGIATKLAANFPGVDAESIIGTSLDTFYKKQCGEGALLTKAGKQAAAPFAFISNLAGVFLALELVRFEKNKNQSSRDNYFFASPWQPPHRSLRRRRRRLPTCEFCGDPHTGKALRLLWPERYLA</sequence>
<dbReference type="RefSeq" id="WP_284401891.1">
    <property type="nucleotide sequence ID" value="NZ_BSNQ01000009.1"/>
</dbReference>
<evidence type="ECO:0000313" key="3">
    <source>
        <dbReference type="EMBL" id="MFK2874483.1"/>
    </source>
</evidence>
<dbReference type="InterPro" id="IPR035985">
    <property type="entry name" value="Ubiquitin-activating_enz"/>
</dbReference>
<name>A0ABW8IWV8_9GAMM</name>
<dbReference type="Proteomes" id="UP001620405">
    <property type="component" value="Unassembled WGS sequence"/>
</dbReference>
<dbReference type="InterPro" id="IPR000594">
    <property type="entry name" value="ThiF_NAD_FAD-bd"/>
</dbReference>
<dbReference type="SUPFAM" id="SSF69572">
    <property type="entry name" value="Activating enzymes of the ubiquitin-like proteins"/>
    <property type="match status" value="1"/>
</dbReference>
<keyword evidence="3" id="KW-0808">Transferase</keyword>
<gene>
    <name evidence="3" type="ORF">ISP13_13145</name>
</gene>
<keyword evidence="3" id="KW-0548">Nucleotidyltransferase</keyword>
<feature type="domain" description="E1 N-terminal" evidence="2">
    <location>
        <begin position="6"/>
        <end position="160"/>
    </location>
</feature>
<reference evidence="3 4" key="1">
    <citation type="submission" date="2020-10" db="EMBL/GenBank/DDBJ databases">
        <title>Phylogeny of dyella-like bacteria.</title>
        <authorList>
            <person name="Fu J."/>
        </authorList>
    </citation>
    <scope>NUCLEOTIDE SEQUENCE [LARGE SCALE GENOMIC DNA]</scope>
    <source>
        <strain evidence="3 4">DHOB07</strain>
    </source>
</reference>
<dbReference type="EMBL" id="JADIKG010000012">
    <property type="protein sequence ID" value="MFK2874483.1"/>
    <property type="molecule type" value="Genomic_DNA"/>
</dbReference>
<evidence type="ECO:0000259" key="1">
    <source>
        <dbReference type="Pfam" id="PF00899"/>
    </source>
</evidence>
<comment type="caution">
    <text evidence="3">The sequence shown here is derived from an EMBL/GenBank/DDBJ whole genome shotgun (WGS) entry which is preliminary data.</text>
</comment>
<organism evidence="3 4">
    <name type="scientific">Dyella lipolytica</name>
    <dbReference type="NCBI Taxonomy" id="1867835"/>
    <lineage>
        <taxon>Bacteria</taxon>
        <taxon>Pseudomonadati</taxon>
        <taxon>Pseudomonadota</taxon>
        <taxon>Gammaproteobacteria</taxon>
        <taxon>Lysobacterales</taxon>
        <taxon>Rhodanobacteraceae</taxon>
        <taxon>Dyella</taxon>
    </lineage>
</organism>
<accession>A0ABW8IWV8</accession>
<protein>
    <submittedName>
        <fullName evidence="3">ThiF family adenylyltransferase</fullName>
    </submittedName>
</protein>
<dbReference type="Pfam" id="PF00899">
    <property type="entry name" value="ThiF"/>
    <property type="match status" value="1"/>
</dbReference>
<dbReference type="GO" id="GO:0016779">
    <property type="term" value="F:nucleotidyltransferase activity"/>
    <property type="evidence" value="ECO:0007669"/>
    <property type="project" value="UniProtKB-KW"/>
</dbReference>
<feature type="domain" description="THIF-type NAD/FAD binding fold" evidence="1">
    <location>
        <begin position="169"/>
        <end position="445"/>
    </location>
</feature>
<evidence type="ECO:0000259" key="2">
    <source>
        <dbReference type="Pfam" id="PF14463"/>
    </source>
</evidence>
<keyword evidence="4" id="KW-1185">Reference proteome</keyword>
<dbReference type="InterPro" id="IPR025221">
    <property type="entry name" value="E1-N_dom"/>
</dbReference>
<proteinExistence type="predicted"/>
<evidence type="ECO:0000313" key="4">
    <source>
        <dbReference type="Proteomes" id="UP001620405"/>
    </source>
</evidence>